<dbReference type="InterPro" id="IPR004843">
    <property type="entry name" value="Calcineurin-like_PHP"/>
</dbReference>
<protein>
    <recommendedName>
        <fullName evidence="4">Purple acid phosphatase</fullName>
        <ecNumber evidence="4">3.1.3.2</ecNumber>
    </recommendedName>
</protein>
<feature type="domain" description="Fibronectin type-III" evidence="5">
    <location>
        <begin position="50"/>
        <end position="146"/>
    </location>
</feature>
<dbReference type="PROSITE" id="PS50853">
    <property type="entry name" value="FN3"/>
    <property type="match status" value="1"/>
</dbReference>
<dbReference type="Gene3D" id="3.60.21.10">
    <property type="match status" value="1"/>
</dbReference>
<dbReference type="InterPro" id="IPR029052">
    <property type="entry name" value="Metallo-depent_PP-like"/>
</dbReference>
<dbReference type="InterPro" id="IPR041792">
    <property type="entry name" value="MPP_PAP"/>
</dbReference>
<dbReference type="PANTHER" id="PTHR22953:SF145">
    <property type="entry name" value="PURPLE ACID PHOSPHATASE"/>
    <property type="match status" value="1"/>
</dbReference>
<dbReference type="InterPro" id="IPR008963">
    <property type="entry name" value="Purple_acid_Pase-like_N"/>
</dbReference>
<dbReference type="InterPro" id="IPR039331">
    <property type="entry name" value="PAPs-like"/>
</dbReference>
<keyword evidence="1 4" id="KW-0732">Signal</keyword>
<dbReference type="CDD" id="cd00839">
    <property type="entry name" value="MPP_PAPs"/>
    <property type="match status" value="1"/>
</dbReference>
<evidence type="ECO:0000313" key="7">
    <source>
        <dbReference type="Proteomes" id="UP000311382"/>
    </source>
</evidence>
<feature type="chain" id="PRO_5022984521" description="Purple acid phosphatase" evidence="4">
    <location>
        <begin position="21"/>
        <end position="543"/>
    </location>
</feature>
<evidence type="ECO:0000256" key="1">
    <source>
        <dbReference type="ARBA" id="ARBA00022729"/>
    </source>
</evidence>
<evidence type="ECO:0000256" key="3">
    <source>
        <dbReference type="ARBA" id="ARBA00023180"/>
    </source>
</evidence>
<keyword evidence="2 4" id="KW-0378">Hydrolase</keyword>
<dbReference type="Pfam" id="PF14008">
    <property type="entry name" value="Metallophos_C"/>
    <property type="match status" value="1"/>
</dbReference>
<dbReference type="GO" id="GO:0003993">
    <property type="term" value="F:acid phosphatase activity"/>
    <property type="evidence" value="ECO:0007669"/>
    <property type="project" value="UniProtKB-EC"/>
</dbReference>
<dbReference type="EC" id="3.1.3.2" evidence="4"/>
<dbReference type="SUPFAM" id="SSF49363">
    <property type="entry name" value="Purple acid phosphatase, N-terminal domain"/>
    <property type="match status" value="1"/>
</dbReference>
<dbReference type="SUPFAM" id="SSF56300">
    <property type="entry name" value="Metallo-dependent phosphatases"/>
    <property type="match status" value="1"/>
</dbReference>
<dbReference type="CDD" id="cd00063">
    <property type="entry name" value="FN3"/>
    <property type="match status" value="1"/>
</dbReference>
<evidence type="ECO:0000256" key="2">
    <source>
        <dbReference type="ARBA" id="ARBA00022801"/>
    </source>
</evidence>
<evidence type="ECO:0000259" key="5">
    <source>
        <dbReference type="PROSITE" id="PS50853"/>
    </source>
</evidence>
<keyword evidence="3" id="KW-0325">Glycoprotein</keyword>
<dbReference type="InterPro" id="IPR015914">
    <property type="entry name" value="PAPs_N"/>
</dbReference>
<evidence type="ECO:0000313" key="6">
    <source>
        <dbReference type="EMBL" id="TNY21313.1"/>
    </source>
</evidence>
<proteinExistence type="inferred from homology"/>
<comment type="caution">
    <text evidence="6">The sequence shown here is derived from an EMBL/GenBank/DDBJ whole genome shotgun (WGS) entry which is preliminary data.</text>
</comment>
<name>A0A5C5FWQ6_9BASI</name>
<dbReference type="PANTHER" id="PTHR22953">
    <property type="entry name" value="ACID PHOSPHATASE RELATED"/>
    <property type="match status" value="1"/>
</dbReference>
<keyword evidence="7" id="KW-1185">Reference proteome</keyword>
<dbReference type="OrthoDB" id="45007at2759"/>
<accession>A0A5C5FWQ6</accession>
<gene>
    <name evidence="6" type="ORF">DMC30DRAFT_206424</name>
</gene>
<dbReference type="Pfam" id="PF00149">
    <property type="entry name" value="Metallophos"/>
    <property type="match status" value="1"/>
</dbReference>
<dbReference type="SMART" id="SM00060">
    <property type="entry name" value="FN3"/>
    <property type="match status" value="1"/>
</dbReference>
<dbReference type="STRING" id="5288.A0A5C5FWQ6"/>
<dbReference type="EMBL" id="SOZI01000046">
    <property type="protein sequence ID" value="TNY21313.1"/>
    <property type="molecule type" value="Genomic_DNA"/>
</dbReference>
<feature type="signal peptide" evidence="4">
    <location>
        <begin position="1"/>
        <end position="20"/>
    </location>
</feature>
<comment type="similarity">
    <text evidence="4">Belongs to the metallophosphoesterase superfamily. Purple acid phosphatase family.</text>
</comment>
<evidence type="ECO:0000256" key="4">
    <source>
        <dbReference type="RuleBase" id="RU361203"/>
    </source>
</evidence>
<dbReference type="GO" id="GO:0046872">
    <property type="term" value="F:metal ion binding"/>
    <property type="evidence" value="ECO:0007669"/>
    <property type="project" value="InterPro"/>
</dbReference>
<dbReference type="Gene3D" id="2.60.40.380">
    <property type="entry name" value="Purple acid phosphatase-like, N-terminal"/>
    <property type="match status" value="1"/>
</dbReference>
<dbReference type="AlphaFoldDB" id="A0A5C5FWQ6"/>
<organism evidence="6 7">
    <name type="scientific">Rhodotorula diobovata</name>
    <dbReference type="NCBI Taxonomy" id="5288"/>
    <lineage>
        <taxon>Eukaryota</taxon>
        <taxon>Fungi</taxon>
        <taxon>Dikarya</taxon>
        <taxon>Basidiomycota</taxon>
        <taxon>Pucciniomycotina</taxon>
        <taxon>Microbotryomycetes</taxon>
        <taxon>Sporidiobolales</taxon>
        <taxon>Sporidiobolaceae</taxon>
        <taxon>Rhodotorula</taxon>
    </lineage>
</organism>
<dbReference type="InterPro" id="IPR003961">
    <property type="entry name" value="FN3_dom"/>
</dbReference>
<reference evidence="6 7" key="1">
    <citation type="submission" date="2019-03" db="EMBL/GenBank/DDBJ databases">
        <title>Rhodosporidium diobovatum UCD-FST 08-225 genome sequencing, assembly, and annotation.</title>
        <authorList>
            <person name="Fakankun I.U."/>
            <person name="Fristensky B."/>
            <person name="Levin D.B."/>
        </authorList>
    </citation>
    <scope>NUCLEOTIDE SEQUENCE [LARGE SCALE GENOMIC DNA]</scope>
    <source>
        <strain evidence="6 7">UCD-FST 08-225</strain>
    </source>
</reference>
<dbReference type="Proteomes" id="UP000311382">
    <property type="component" value="Unassembled WGS sequence"/>
</dbReference>
<comment type="catalytic activity">
    <reaction evidence="4">
        <text>a phosphate monoester + H2O = an alcohol + phosphate</text>
        <dbReference type="Rhea" id="RHEA:15017"/>
        <dbReference type="ChEBI" id="CHEBI:15377"/>
        <dbReference type="ChEBI" id="CHEBI:30879"/>
        <dbReference type="ChEBI" id="CHEBI:43474"/>
        <dbReference type="ChEBI" id="CHEBI:67140"/>
        <dbReference type="EC" id="3.1.3.2"/>
    </reaction>
</comment>
<dbReference type="InterPro" id="IPR025733">
    <property type="entry name" value="PAPs_C"/>
</dbReference>
<dbReference type="Pfam" id="PF16656">
    <property type="entry name" value="Pur_ac_phosph_N"/>
    <property type="match status" value="1"/>
</dbReference>
<sequence length="543" mass="59904">MVPSLLKAGAFAGLASSVLAQAPAKSFKCGSTDLGNGVHVPGAIPKNLDEPLQHRLAFAGSDGMTVSWSSFNKQDTPTVWYGTSPDKLDQHATSKLSSTYPTSRTYNSHVKLTGLKPNTQYYYKVTGTNGYEAAYLPTFKFKTARAPGDDSPLTVATFADLGLMGEDGLSTATGPFGGSAHATLEPGETNTIQSLLSLADTYEFSIHVGDIGYADYSLKEAVQGLFGTDNATTQPTRQDVANHYECMSEQFFDQMRPITAQKPWMVSPGNHEANCDNGGTTDERANITYTDDWCLPGQTNFTWFSEHFKMPSYESNGRGNFWYSFDNGMVHFISLTAETDLGEGLTGPIENSTNNQNGPFGAYPNEQVDWLQKDLAAVDRNVTPWVVASIHRPWITSVEPDGLGYPAWQQAFERTLWENEVDLIQHGHVHTTELFQPQYNGTLDERGLDNPRAPLILVNGAAGHYDGLDEFPSDKRINGTLYANDQEFTWGRLTFHNRTHMSYELIASRNSSVVETWTLRRAHGETDDGHGSRGKKWCGRLKC</sequence>